<dbReference type="PROSITE" id="PS50922">
    <property type="entry name" value="TLC"/>
    <property type="match status" value="1"/>
</dbReference>
<evidence type="ECO:0000256" key="3">
    <source>
        <dbReference type="ARBA" id="ARBA00022989"/>
    </source>
</evidence>
<accession>A0A5N6U4X2</accession>
<dbReference type="GO" id="GO:0005783">
    <property type="term" value="C:endoplasmic reticulum"/>
    <property type="evidence" value="ECO:0007669"/>
    <property type="project" value="TreeGrafter"/>
</dbReference>
<feature type="transmembrane region" description="Helical" evidence="7">
    <location>
        <begin position="199"/>
        <end position="219"/>
    </location>
</feature>
<evidence type="ECO:0000256" key="7">
    <source>
        <dbReference type="SAM" id="Phobius"/>
    </source>
</evidence>
<dbReference type="Pfam" id="PF03798">
    <property type="entry name" value="TRAM_LAG1_CLN8"/>
    <property type="match status" value="1"/>
</dbReference>
<feature type="transmembrane region" description="Helical" evidence="7">
    <location>
        <begin position="109"/>
        <end position="129"/>
    </location>
</feature>
<dbReference type="SMART" id="SM00724">
    <property type="entry name" value="TLC"/>
    <property type="match status" value="1"/>
</dbReference>
<dbReference type="InterPro" id="IPR050846">
    <property type="entry name" value="TLCD"/>
</dbReference>
<evidence type="ECO:0000256" key="5">
    <source>
        <dbReference type="PROSITE-ProRule" id="PRU00205"/>
    </source>
</evidence>
<name>A0A5N6U4X2_ASPAV</name>
<evidence type="ECO:0000256" key="4">
    <source>
        <dbReference type="ARBA" id="ARBA00023136"/>
    </source>
</evidence>
<evidence type="ECO:0000259" key="8">
    <source>
        <dbReference type="PROSITE" id="PS50922"/>
    </source>
</evidence>
<evidence type="ECO:0000256" key="2">
    <source>
        <dbReference type="ARBA" id="ARBA00022692"/>
    </source>
</evidence>
<feature type="transmembrane region" description="Helical" evidence="7">
    <location>
        <begin position="166"/>
        <end position="187"/>
    </location>
</feature>
<gene>
    <name evidence="9" type="ORF">BDV25DRAFT_149743</name>
</gene>
<dbReference type="GO" id="GO:0016020">
    <property type="term" value="C:membrane"/>
    <property type="evidence" value="ECO:0007669"/>
    <property type="project" value="UniProtKB-SubCell"/>
</dbReference>
<feature type="domain" description="TLC" evidence="8">
    <location>
        <begin position="68"/>
        <end position="318"/>
    </location>
</feature>
<evidence type="ECO:0000313" key="10">
    <source>
        <dbReference type="Proteomes" id="UP000325780"/>
    </source>
</evidence>
<dbReference type="Proteomes" id="UP000325780">
    <property type="component" value="Unassembled WGS sequence"/>
</dbReference>
<feature type="compositionally biased region" description="Basic and acidic residues" evidence="6">
    <location>
        <begin position="321"/>
        <end position="337"/>
    </location>
</feature>
<proteinExistence type="predicted"/>
<feature type="transmembrane region" description="Helical" evidence="7">
    <location>
        <begin position="286"/>
        <end position="306"/>
    </location>
</feature>
<evidence type="ECO:0000256" key="1">
    <source>
        <dbReference type="ARBA" id="ARBA00004141"/>
    </source>
</evidence>
<keyword evidence="2 5" id="KW-0812">Transmembrane</keyword>
<feature type="transmembrane region" description="Helical" evidence="7">
    <location>
        <begin position="35"/>
        <end position="54"/>
    </location>
</feature>
<evidence type="ECO:0000256" key="6">
    <source>
        <dbReference type="SAM" id="MobiDB-lite"/>
    </source>
</evidence>
<keyword evidence="3 7" id="KW-1133">Transmembrane helix</keyword>
<evidence type="ECO:0000313" key="9">
    <source>
        <dbReference type="EMBL" id="KAE8153261.1"/>
    </source>
</evidence>
<dbReference type="OrthoDB" id="10266980at2759"/>
<keyword evidence="4 5" id="KW-0472">Membrane</keyword>
<dbReference type="PANTHER" id="PTHR13439">
    <property type="entry name" value="CT120 PROTEIN"/>
    <property type="match status" value="1"/>
</dbReference>
<dbReference type="EMBL" id="ML742041">
    <property type="protein sequence ID" value="KAE8153261.1"/>
    <property type="molecule type" value="Genomic_DNA"/>
</dbReference>
<comment type="subcellular location">
    <subcellularLocation>
        <location evidence="1">Membrane</location>
        <topology evidence="1">Multi-pass membrane protein</topology>
    </subcellularLocation>
</comment>
<dbReference type="PANTHER" id="PTHR13439:SF0">
    <property type="entry name" value="TOPOISOMERASE I DAMAGE AFFECTED PROTEIN 4"/>
    <property type="match status" value="1"/>
</dbReference>
<dbReference type="GO" id="GO:0055088">
    <property type="term" value="P:lipid homeostasis"/>
    <property type="evidence" value="ECO:0007669"/>
    <property type="project" value="TreeGrafter"/>
</dbReference>
<protein>
    <submittedName>
        <fullName evidence="9">TLC domain-containing protein</fullName>
    </submittedName>
</protein>
<feature type="transmembrane region" description="Helical" evidence="7">
    <location>
        <begin position="75"/>
        <end position="94"/>
    </location>
</feature>
<keyword evidence="10" id="KW-1185">Reference proteome</keyword>
<sequence length="383" mass="43088">MLDPIPPPPPWLRDFISPWALHFNVPVLSDHIHEILLAFAGYQFIHSVLSPWLSPLLFPRHYPQLNNRTKLNWDVHVVSLVQSTLVTALALWIMFVDDERSSMDPGERIYGYTGTCGLLSSLAAGYFVYDLIVSTIHIRMFGVGMLFHAISALWVFSFGFRPFLNFYSPTFILYELSSPFLNIHWFLDKLNKTGSNLQWYNGMLLLFVFFSCRLVWGTWQSLLVYKDMWLALQQTWSASSSQVNINSAVFGSRNQIIQACADELCARANGEVGSYSGFTAGGVPTWLVGTYVLANVVLNSLNYYWFSKMIETVLKRFRGPKDNLKEKGGEGEGEGKGVKGGKAGSGEDLVEKAVLDAAATLKEEEGRVFLGDEVKDGVRRRNV</sequence>
<feature type="transmembrane region" description="Helical" evidence="7">
    <location>
        <begin position="141"/>
        <end position="160"/>
    </location>
</feature>
<dbReference type="InterPro" id="IPR006634">
    <property type="entry name" value="TLC-dom"/>
</dbReference>
<feature type="region of interest" description="Disordered" evidence="6">
    <location>
        <begin position="321"/>
        <end position="345"/>
    </location>
</feature>
<dbReference type="AlphaFoldDB" id="A0A5N6U4X2"/>
<reference evidence="9 10" key="1">
    <citation type="submission" date="2019-04" db="EMBL/GenBank/DDBJ databases">
        <title>Friends and foes A comparative genomics study of 23 Aspergillus species from section Flavi.</title>
        <authorList>
            <consortium name="DOE Joint Genome Institute"/>
            <person name="Kjaerbolling I."/>
            <person name="Vesth T."/>
            <person name="Frisvad J.C."/>
            <person name="Nybo J.L."/>
            <person name="Theobald S."/>
            <person name="Kildgaard S."/>
            <person name="Isbrandt T."/>
            <person name="Kuo A."/>
            <person name="Sato A."/>
            <person name="Lyhne E.K."/>
            <person name="Kogle M.E."/>
            <person name="Wiebenga A."/>
            <person name="Kun R.S."/>
            <person name="Lubbers R.J."/>
            <person name="Makela M.R."/>
            <person name="Barry K."/>
            <person name="Chovatia M."/>
            <person name="Clum A."/>
            <person name="Daum C."/>
            <person name="Haridas S."/>
            <person name="He G."/>
            <person name="LaButti K."/>
            <person name="Lipzen A."/>
            <person name="Mondo S."/>
            <person name="Riley R."/>
            <person name="Salamov A."/>
            <person name="Simmons B.A."/>
            <person name="Magnuson J.K."/>
            <person name="Henrissat B."/>
            <person name="Mortensen U.H."/>
            <person name="Larsen T.O."/>
            <person name="Devries R.P."/>
            <person name="Grigoriev I.V."/>
            <person name="Machida M."/>
            <person name="Baker S.E."/>
            <person name="Andersen M.R."/>
        </authorList>
    </citation>
    <scope>NUCLEOTIDE SEQUENCE [LARGE SCALE GENOMIC DNA]</scope>
    <source>
        <strain evidence="9 10">IBT 18842</strain>
    </source>
</reference>
<organism evidence="9 10">
    <name type="scientific">Aspergillus avenaceus</name>
    <dbReference type="NCBI Taxonomy" id="36643"/>
    <lineage>
        <taxon>Eukaryota</taxon>
        <taxon>Fungi</taxon>
        <taxon>Dikarya</taxon>
        <taxon>Ascomycota</taxon>
        <taxon>Pezizomycotina</taxon>
        <taxon>Eurotiomycetes</taxon>
        <taxon>Eurotiomycetidae</taxon>
        <taxon>Eurotiales</taxon>
        <taxon>Aspergillaceae</taxon>
        <taxon>Aspergillus</taxon>
        <taxon>Aspergillus subgen. Circumdati</taxon>
    </lineage>
</organism>